<proteinExistence type="predicted"/>
<dbReference type="EMBL" id="FNAC01000025">
    <property type="protein sequence ID" value="SDD34573.1"/>
    <property type="molecule type" value="Genomic_DNA"/>
</dbReference>
<dbReference type="STRING" id="686796.SAMN04488104_102536"/>
<protein>
    <submittedName>
        <fullName evidence="1">Uncharacterized protein</fullName>
    </submittedName>
</protein>
<dbReference type="Proteomes" id="UP000199060">
    <property type="component" value="Unassembled WGS sequence"/>
</dbReference>
<organism evidence="1 2">
    <name type="scientific">Algoriphagus faecimaris</name>
    <dbReference type="NCBI Taxonomy" id="686796"/>
    <lineage>
        <taxon>Bacteria</taxon>
        <taxon>Pseudomonadati</taxon>
        <taxon>Bacteroidota</taxon>
        <taxon>Cytophagia</taxon>
        <taxon>Cytophagales</taxon>
        <taxon>Cyclobacteriaceae</taxon>
        <taxon>Algoriphagus</taxon>
    </lineage>
</organism>
<keyword evidence="2" id="KW-1185">Reference proteome</keyword>
<evidence type="ECO:0000313" key="2">
    <source>
        <dbReference type="Proteomes" id="UP000199060"/>
    </source>
</evidence>
<dbReference type="RefSeq" id="WP_139162735.1">
    <property type="nucleotide sequence ID" value="NZ_FNAC01000025.1"/>
</dbReference>
<reference evidence="2" key="1">
    <citation type="submission" date="2016-10" db="EMBL/GenBank/DDBJ databases">
        <authorList>
            <person name="Varghese N."/>
            <person name="Submissions S."/>
        </authorList>
    </citation>
    <scope>NUCLEOTIDE SEQUENCE [LARGE SCALE GENOMIC DNA]</scope>
    <source>
        <strain evidence="2">DSM 23095</strain>
    </source>
</reference>
<name>A0A1G6TZR9_9BACT</name>
<accession>A0A1G6TZR9</accession>
<gene>
    <name evidence="1" type="ORF">SAMN04488104_102536</name>
</gene>
<evidence type="ECO:0000313" key="1">
    <source>
        <dbReference type="EMBL" id="SDD34573.1"/>
    </source>
</evidence>
<dbReference type="AlphaFoldDB" id="A0A1G6TZR9"/>
<sequence length="72" mass="7912">MVSIVSILLGMILLVNSGQEVLPLDLEKLERASEENPVQAFETLSGYVSPSLVKNNNMIIRNNTSSLISFAY</sequence>